<evidence type="ECO:0000259" key="9">
    <source>
        <dbReference type="Pfam" id="PF02096"/>
    </source>
</evidence>
<evidence type="ECO:0000256" key="4">
    <source>
        <dbReference type="ARBA" id="ARBA00022989"/>
    </source>
</evidence>
<evidence type="ECO:0000256" key="6">
    <source>
        <dbReference type="RuleBase" id="RU003945"/>
    </source>
</evidence>
<dbReference type="GO" id="GO:0005743">
    <property type="term" value="C:mitochondrial inner membrane"/>
    <property type="evidence" value="ECO:0000318"/>
    <property type="project" value="GO_Central"/>
</dbReference>
<dbReference type="Pfam" id="PF02096">
    <property type="entry name" value="60KD_IMP"/>
    <property type="match status" value="1"/>
</dbReference>
<feature type="domain" description="Membrane insertase YidC/Oxa/ALB C-terminal" evidence="9">
    <location>
        <begin position="66"/>
        <end position="257"/>
    </location>
</feature>
<dbReference type="GO" id="GO:0032977">
    <property type="term" value="F:membrane insertase activity"/>
    <property type="evidence" value="ECO:0000318"/>
    <property type="project" value="GO_Central"/>
</dbReference>
<dbReference type="InterPro" id="IPR028055">
    <property type="entry name" value="YidC/Oxa/ALB_C"/>
</dbReference>
<dbReference type="FunCoup" id="D8QQK1">
    <property type="interactions" value="4792"/>
</dbReference>
<feature type="transmembrane region" description="Helical" evidence="8">
    <location>
        <begin position="138"/>
        <end position="158"/>
    </location>
</feature>
<feature type="transmembrane region" description="Helical" evidence="8">
    <location>
        <begin position="226"/>
        <end position="245"/>
    </location>
</feature>
<protein>
    <recommendedName>
        <fullName evidence="9">Membrane insertase YidC/Oxa/ALB C-terminal domain-containing protein</fullName>
    </recommendedName>
</protein>
<dbReference type="eggNOG" id="KOG1239">
    <property type="taxonomic scope" value="Eukaryota"/>
</dbReference>
<evidence type="ECO:0000256" key="5">
    <source>
        <dbReference type="ARBA" id="ARBA00023136"/>
    </source>
</evidence>
<dbReference type="Gramene" id="EFJ37811">
    <property type="protein sequence ID" value="EFJ37811"/>
    <property type="gene ID" value="SELMODRAFT_73518"/>
</dbReference>
<dbReference type="PANTHER" id="PTHR12428:SF34">
    <property type="entry name" value="MITOCHONDRIAL INNER MEMBRANE PROTEIN OXA1-LIKE"/>
    <property type="match status" value="1"/>
</dbReference>
<dbReference type="GO" id="GO:0032979">
    <property type="term" value="P:protein insertion into mitochondrial inner membrane from matrix"/>
    <property type="evidence" value="ECO:0000318"/>
    <property type="project" value="GO_Central"/>
</dbReference>
<dbReference type="InterPro" id="IPR001708">
    <property type="entry name" value="YidC/ALB3/OXA1/COX18"/>
</dbReference>
<name>D8QQK1_SELML</name>
<dbReference type="STRING" id="88036.D8QQK1"/>
<evidence type="ECO:0000256" key="3">
    <source>
        <dbReference type="ARBA" id="ARBA00022692"/>
    </source>
</evidence>
<keyword evidence="11" id="KW-1185">Reference proteome</keyword>
<dbReference type="Proteomes" id="UP000001514">
    <property type="component" value="Unassembled WGS sequence"/>
</dbReference>
<feature type="region of interest" description="Disordered" evidence="7">
    <location>
        <begin position="273"/>
        <end position="315"/>
    </location>
</feature>
<proteinExistence type="inferred from homology"/>
<keyword evidence="4 8" id="KW-1133">Transmembrane helix</keyword>
<evidence type="ECO:0000256" key="7">
    <source>
        <dbReference type="SAM" id="MobiDB-lite"/>
    </source>
</evidence>
<reference evidence="10 11" key="1">
    <citation type="journal article" date="2011" name="Science">
        <title>The Selaginella genome identifies genetic changes associated with the evolution of vascular plants.</title>
        <authorList>
            <person name="Banks J.A."/>
            <person name="Nishiyama T."/>
            <person name="Hasebe M."/>
            <person name="Bowman J.L."/>
            <person name="Gribskov M."/>
            <person name="dePamphilis C."/>
            <person name="Albert V.A."/>
            <person name="Aono N."/>
            <person name="Aoyama T."/>
            <person name="Ambrose B.A."/>
            <person name="Ashton N.W."/>
            <person name="Axtell M.J."/>
            <person name="Barker E."/>
            <person name="Barker M.S."/>
            <person name="Bennetzen J.L."/>
            <person name="Bonawitz N.D."/>
            <person name="Chapple C."/>
            <person name="Cheng C."/>
            <person name="Correa L.G."/>
            <person name="Dacre M."/>
            <person name="DeBarry J."/>
            <person name="Dreyer I."/>
            <person name="Elias M."/>
            <person name="Engstrom E.M."/>
            <person name="Estelle M."/>
            <person name="Feng L."/>
            <person name="Finet C."/>
            <person name="Floyd S.K."/>
            <person name="Frommer W.B."/>
            <person name="Fujita T."/>
            <person name="Gramzow L."/>
            <person name="Gutensohn M."/>
            <person name="Harholt J."/>
            <person name="Hattori M."/>
            <person name="Heyl A."/>
            <person name="Hirai T."/>
            <person name="Hiwatashi Y."/>
            <person name="Ishikawa M."/>
            <person name="Iwata M."/>
            <person name="Karol K.G."/>
            <person name="Koehler B."/>
            <person name="Kolukisaoglu U."/>
            <person name="Kubo M."/>
            <person name="Kurata T."/>
            <person name="Lalonde S."/>
            <person name="Li K."/>
            <person name="Li Y."/>
            <person name="Litt A."/>
            <person name="Lyons E."/>
            <person name="Manning G."/>
            <person name="Maruyama T."/>
            <person name="Michael T.P."/>
            <person name="Mikami K."/>
            <person name="Miyazaki S."/>
            <person name="Morinaga S."/>
            <person name="Murata T."/>
            <person name="Mueller-Roeber B."/>
            <person name="Nelson D.R."/>
            <person name="Obara M."/>
            <person name="Oguri Y."/>
            <person name="Olmstead R.G."/>
            <person name="Onodera N."/>
            <person name="Petersen B.L."/>
            <person name="Pils B."/>
            <person name="Prigge M."/>
            <person name="Rensing S.A."/>
            <person name="Riano-Pachon D.M."/>
            <person name="Roberts A.W."/>
            <person name="Sato Y."/>
            <person name="Scheller H.V."/>
            <person name="Schulz B."/>
            <person name="Schulz C."/>
            <person name="Shakirov E.V."/>
            <person name="Shibagaki N."/>
            <person name="Shinohara N."/>
            <person name="Shippen D.E."/>
            <person name="Soerensen I."/>
            <person name="Sotooka R."/>
            <person name="Sugimoto N."/>
            <person name="Sugita M."/>
            <person name="Sumikawa N."/>
            <person name="Tanurdzic M."/>
            <person name="Theissen G."/>
            <person name="Ulvskov P."/>
            <person name="Wakazuki S."/>
            <person name="Weng J.K."/>
            <person name="Willats W.W."/>
            <person name="Wipf D."/>
            <person name="Wolf P.G."/>
            <person name="Yang L."/>
            <person name="Zimmer A.D."/>
            <person name="Zhu Q."/>
            <person name="Mitros T."/>
            <person name="Hellsten U."/>
            <person name="Loque D."/>
            <person name="Otillar R."/>
            <person name="Salamov A."/>
            <person name="Schmutz J."/>
            <person name="Shapiro H."/>
            <person name="Lindquist E."/>
            <person name="Lucas S."/>
            <person name="Rokhsar D."/>
            <person name="Grigoriev I.V."/>
        </authorList>
    </citation>
    <scope>NUCLEOTIDE SEQUENCE [LARGE SCALE GENOMIC DNA]</scope>
</reference>
<dbReference type="KEGG" id="smo:SELMODRAFT_73518"/>
<evidence type="ECO:0000313" key="10">
    <source>
        <dbReference type="EMBL" id="EFJ37811.1"/>
    </source>
</evidence>
<dbReference type="NCBIfam" id="TIGR03592">
    <property type="entry name" value="yidC_oxa1_cterm"/>
    <property type="match status" value="1"/>
</dbReference>
<feature type="transmembrane region" description="Helical" evidence="8">
    <location>
        <begin position="66"/>
        <end position="89"/>
    </location>
</feature>
<evidence type="ECO:0000313" key="11">
    <source>
        <dbReference type="Proteomes" id="UP000001514"/>
    </source>
</evidence>
<gene>
    <name evidence="10" type="ORF">SELMODRAFT_73518</name>
</gene>
<accession>D8QQK1</accession>
<dbReference type="PANTHER" id="PTHR12428">
    <property type="entry name" value="OXA1"/>
    <property type="match status" value="1"/>
</dbReference>
<feature type="transmembrane region" description="Helical" evidence="8">
    <location>
        <begin position="185"/>
        <end position="205"/>
    </location>
</feature>
<dbReference type="AlphaFoldDB" id="D8QQK1"/>
<dbReference type="HOGENOM" id="CLU_029282_2_0_1"/>
<evidence type="ECO:0000256" key="8">
    <source>
        <dbReference type="SAM" id="Phobius"/>
    </source>
</evidence>
<keyword evidence="3 6" id="KW-0812">Transmembrane</keyword>
<dbReference type="CDD" id="cd20069">
    <property type="entry name" value="5TM_Oxa1-like"/>
    <property type="match status" value="1"/>
</dbReference>
<dbReference type="OrthoDB" id="2148490at2759"/>
<comment type="similarity">
    <text evidence="6">Belongs to the OXA1/ALB3/YidC family.</text>
</comment>
<evidence type="ECO:0000256" key="2">
    <source>
        <dbReference type="ARBA" id="ARBA00010583"/>
    </source>
</evidence>
<dbReference type="InParanoid" id="D8QQK1"/>
<evidence type="ECO:0000256" key="1">
    <source>
        <dbReference type="ARBA" id="ARBA00004141"/>
    </source>
</evidence>
<organism evidence="11">
    <name type="scientific">Selaginella moellendorffii</name>
    <name type="common">Spikemoss</name>
    <dbReference type="NCBI Taxonomy" id="88036"/>
    <lineage>
        <taxon>Eukaryota</taxon>
        <taxon>Viridiplantae</taxon>
        <taxon>Streptophyta</taxon>
        <taxon>Embryophyta</taxon>
        <taxon>Tracheophyta</taxon>
        <taxon>Lycopodiopsida</taxon>
        <taxon>Selaginellales</taxon>
        <taxon>Selaginellaceae</taxon>
        <taxon>Selaginella</taxon>
    </lineage>
</organism>
<dbReference type="EMBL" id="GL377565">
    <property type="protein sequence ID" value="EFJ37811.1"/>
    <property type="molecule type" value="Genomic_DNA"/>
</dbReference>
<comment type="similarity">
    <text evidence="2">Belongs to the OXA1/ALB3/YidC (TC 2.A.9.2) family.</text>
</comment>
<comment type="subcellular location">
    <subcellularLocation>
        <location evidence="1 6">Membrane</location>
        <topology evidence="1 6">Multi-pass membrane protein</topology>
    </subcellularLocation>
</comment>
<sequence length="315" mass="34823">MSESAAESIRFPETLADAAQEIVSGAAGATYDLSKEIVLAVSESFPWTAAVQYVIYATHVVTGLPWWLSIALTTVAVRTMVLPLVIYQVKSTARFALLRPDLEKIKVDMEQANYDPVALAENKRKMAELFAKHKTDPFTPLIGALLQGPIFMCFFFGLRTMAEKMDSFKEGGAFWFTDLTTPDELYILPFITTATFLITVELNAVDGMQGQPNQKTMKNILRGMGVLFLPLTAQFPKALFCYWVTSNLWSMLQGALLRNKKFKAYLDIPDTSHLGTPAPPPTITSSKPPARKAITPPPGVSFNPGDSKKARRLVH</sequence>
<dbReference type="OMA" id="IMTDIAD"/>
<keyword evidence="5 8" id="KW-0472">Membrane</keyword>